<evidence type="ECO:0000256" key="7">
    <source>
        <dbReference type="ARBA" id="ARBA00023136"/>
    </source>
</evidence>
<dbReference type="Pfam" id="PF00528">
    <property type="entry name" value="BPD_transp_1"/>
    <property type="match status" value="1"/>
</dbReference>
<dbReference type="STRING" id="1238182.C882_1113"/>
<dbReference type="PANTHER" id="PTHR42929:SF5">
    <property type="entry name" value="ABC TRANSPORTER PERMEASE PROTEIN"/>
    <property type="match status" value="1"/>
</dbReference>
<dbReference type="RefSeq" id="WP_009541769.1">
    <property type="nucleotide sequence ID" value="NZ_ANHY01000017.1"/>
</dbReference>
<keyword evidence="4" id="KW-1003">Cell membrane</keyword>
<evidence type="ECO:0000256" key="8">
    <source>
        <dbReference type="RuleBase" id="RU363032"/>
    </source>
</evidence>
<feature type="transmembrane region" description="Helical" evidence="8">
    <location>
        <begin position="45"/>
        <end position="65"/>
    </location>
</feature>
<dbReference type="SUPFAM" id="SSF161098">
    <property type="entry name" value="MetI-like"/>
    <property type="match status" value="1"/>
</dbReference>
<feature type="domain" description="ABC transmembrane type-1" evidence="10">
    <location>
        <begin position="211"/>
        <end position="417"/>
    </location>
</feature>
<dbReference type="InterPro" id="IPR035906">
    <property type="entry name" value="MetI-like_sf"/>
</dbReference>
<feature type="transmembrane region" description="Helical" evidence="8">
    <location>
        <begin position="215"/>
        <end position="237"/>
    </location>
</feature>
<keyword evidence="7 8" id="KW-0472">Membrane</keyword>
<reference evidence="11 12" key="1">
    <citation type="journal article" date="2013" name="Genome Announc.">
        <title>Draft Genome Sequence of an Alphaproteobacterium, Caenispirillum salinarum AK4(T), Isolated from a Solar Saltern.</title>
        <authorList>
            <person name="Khatri I."/>
            <person name="Singh A."/>
            <person name="Korpole S."/>
            <person name="Pinnaka A.K."/>
            <person name="Subramanian S."/>
        </authorList>
    </citation>
    <scope>NUCLEOTIDE SEQUENCE [LARGE SCALE GENOMIC DNA]</scope>
    <source>
        <strain evidence="11 12">AK4</strain>
    </source>
</reference>
<feature type="region of interest" description="Disordered" evidence="9">
    <location>
        <begin position="1"/>
        <end position="22"/>
    </location>
</feature>
<dbReference type="AlphaFoldDB" id="K9GSI5"/>
<keyword evidence="12" id="KW-1185">Reference proteome</keyword>
<evidence type="ECO:0000256" key="4">
    <source>
        <dbReference type="ARBA" id="ARBA00022475"/>
    </source>
</evidence>
<evidence type="ECO:0000256" key="3">
    <source>
        <dbReference type="ARBA" id="ARBA00022448"/>
    </source>
</evidence>
<feature type="transmembrane region" description="Helical" evidence="8">
    <location>
        <begin position="353"/>
        <end position="374"/>
    </location>
</feature>
<proteinExistence type="inferred from homology"/>
<dbReference type="Gene3D" id="1.10.3720.10">
    <property type="entry name" value="MetI-like"/>
    <property type="match status" value="1"/>
</dbReference>
<comment type="caution">
    <text evidence="11">The sequence shown here is derived from an EMBL/GenBank/DDBJ whole genome shotgun (WGS) entry which is preliminary data.</text>
</comment>
<comment type="subcellular location">
    <subcellularLocation>
        <location evidence="1 8">Cell membrane</location>
        <topology evidence="1 8">Multi-pass membrane protein</topology>
    </subcellularLocation>
</comment>
<organism evidence="11 12">
    <name type="scientific">Caenispirillum salinarum AK4</name>
    <dbReference type="NCBI Taxonomy" id="1238182"/>
    <lineage>
        <taxon>Bacteria</taxon>
        <taxon>Pseudomonadati</taxon>
        <taxon>Pseudomonadota</taxon>
        <taxon>Alphaproteobacteria</taxon>
        <taxon>Rhodospirillales</taxon>
        <taxon>Novispirillaceae</taxon>
        <taxon>Caenispirillum</taxon>
    </lineage>
</organism>
<evidence type="ECO:0000259" key="10">
    <source>
        <dbReference type="PROSITE" id="PS50928"/>
    </source>
</evidence>
<feature type="compositionally biased region" description="Low complexity" evidence="9">
    <location>
        <begin position="9"/>
        <end position="19"/>
    </location>
</feature>
<dbReference type="CDD" id="cd06261">
    <property type="entry name" value="TM_PBP2"/>
    <property type="match status" value="1"/>
</dbReference>
<keyword evidence="6 8" id="KW-1133">Transmembrane helix</keyword>
<keyword evidence="3 8" id="KW-0813">Transport</keyword>
<dbReference type="InterPro" id="IPR000515">
    <property type="entry name" value="MetI-like"/>
</dbReference>
<sequence>MPSDLALSQAARPQQPQADRAAERAERAQLKSRLRRAERMKQLKAFGLIAPLLLFLLITFVVPIADMMLRSVHDTDLSEVWPRTTAAIEQWEDRTQLPPEPVYAAIAQDMKDSRANRTIAQAARRLNYDANGARTFVMGTARRLPDTAESWKSTMIDIDEAWGEIDTFGAIARASGPFTSFYLLNAIDLEKTATGEIVSAPEQEAVYVDIFTRTFVISMTVTLICALLGFPVAYLLANLPPKIANVMMILVLLPFWTSLLVRTAAWVVLLQEQGLVNDALIFTGILDEPVRLIYNRIGVYIAMVHILLPFMILPLYSVMKGIKPVYMKAATSLGAPPTTAFLRVYLPQTIPGLSAGGLLVFIISIGYYITPALVGGAADQMISYFIAFYTSDTVNWGMASALGAVLLVATMILYGVYNRLIGADKMRLG</sequence>
<comment type="similarity">
    <text evidence="2">Belongs to the binding-protein-dependent transport system permease family. CysTW subfamily.</text>
</comment>
<evidence type="ECO:0000256" key="9">
    <source>
        <dbReference type="SAM" id="MobiDB-lite"/>
    </source>
</evidence>
<evidence type="ECO:0000256" key="2">
    <source>
        <dbReference type="ARBA" id="ARBA00007069"/>
    </source>
</evidence>
<dbReference type="OrthoDB" id="7915284at2"/>
<evidence type="ECO:0000256" key="5">
    <source>
        <dbReference type="ARBA" id="ARBA00022692"/>
    </source>
</evidence>
<name>K9GSI5_9PROT</name>
<feature type="transmembrane region" description="Helical" evidence="8">
    <location>
        <begin position="249"/>
        <end position="269"/>
    </location>
</feature>
<dbReference type="PROSITE" id="PS50928">
    <property type="entry name" value="ABC_TM1"/>
    <property type="match status" value="1"/>
</dbReference>
<dbReference type="GO" id="GO:0005886">
    <property type="term" value="C:plasma membrane"/>
    <property type="evidence" value="ECO:0007669"/>
    <property type="project" value="UniProtKB-SubCell"/>
</dbReference>
<dbReference type="PATRIC" id="fig|1238182.3.peg.3327"/>
<evidence type="ECO:0000313" key="12">
    <source>
        <dbReference type="Proteomes" id="UP000009881"/>
    </source>
</evidence>
<feature type="transmembrane region" description="Helical" evidence="8">
    <location>
        <begin position="394"/>
        <end position="417"/>
    </location>
</feature>
<accession>K9GSI5</accession>
<evidence type="ECO:0000313" key="11">
    <source>
        <dbReference type="EMBL" id="EKV28112.1"/>
    </source>
</evidence>
<feature type="transmembrane region" description="Helical" evidence="8">
    <location>
        <begin position="297"/>
        <end position="318"/>
    </location>
</feature>
<keyword evidence="5 8" id="KW-0812">Transmembrane</keyword>
<evidence type="ECO:0000256" key="1">
    <source>
        <dbReference type="ARBA" id="ARBA00004651"/>
    </source>
</evidence>
<dbReference type="GO" id="GO:0055085">
    <property type="term" value="P:transmembrane transport"/>
    <property type="evidence" value="ECO:0007669"/>
    <property type="project" value="InterPro"/>
</dbReference>
<gene>
    <name evidence="11" type="ORF">C882_1113</name>
</gene>
<dbReference type="Proteomes" id="UP000009881">
    <property type="component" value="Unassembled WGS sequence"/>
</dbReference>
<evidence type="ECO:0000256" key="6">
    <source>
        <dbReference type="ARBA" id="ARBA00022989"/>
    </source>
</evidence>
<dbReference type="PANTHER" id="PTHR42929">
    <property type="entry name" value="INNER MEMBRANE ABC TRANSPORTER PERMEASE PROTEIN YDCU-RELATED-RELATED"/>
    <property type="match status" value="1"/>
</dbReference>
<dbReference type="eggNOG" id="COG1176">
    <property type="taxonomic scope" value="Bacteria"/>
</dbReference>
<dbReference type="EMBL" id="ANHY01000017">
    <property type="protein sequence ID" value="EKV28112.1"/>
    <property type="molecule type" value="Genomic_DNA"/>
</dbReference>
<protein>
    <submittedName>
        <fullName evidence="11">Spermidine Putrescine ABC transporter permease component PotB</fullName>
    </submittedName>
</protein>